<evidence type="ECO:0000256" key="3">
    <source>
        <dbReference type="ARBA" id="ARBA00014910"/>
    </source>
</evidence>
<evidence type="ECO:0000313" key="14">
    <source>
        <dbReference type="EMBL" id="CAF2042507.1"/>
    </source>
</evidence>
<keyword evidence="7" id="KW-0206">Cytoskeleton</keyword>
<keyword evidence="8" id="KW-0131">Cell cycle</keyword>
<dbReference type="EMBL" id="CAJOBI010002445">
    <property type="protein sequence ID" value="CAF3929224.1"/>
    <property type="molecule type" value="Genomic_DNA"/>
</dbReference>
<evidence type="ECO:0000256" key="5">
    <source>
        <dbReference type="ARBA" id="ARBA00022737"/>
    </source>
</evidence>
<evidence type="ECO:0000313" key="15">
    <source>
        <dbReference type="EMBL" id="CAF3929224.1"/>
    </source>
</evidence>
<evidence type="ECO:0000256" key="9">
    <source>
        <dbReference type="ARBA" id="ARBA00031694"/>
    </source>
</evidence>
<evidence type="ECO:0000256" key="12">
    <source>
        <dbReference type="SAM" id="MobiDB-lite"/>
    </source>
</evidence>
<keyword evidence="4" id="KW-0963">Cytoplasm</keyword>
<evidence type="ECO:0000313" key="16">
    <source>
        <dbReference type="Proteomes" id="UP000663855"/>
    </source>
</evidence>
<feature type="coiled-coil region" evidence="11">
    <location>
        <begin position="234"/>
        <end position="268"/>
    </location>
</feature>
<feature type="region of interest" description="Disordered" evidence="12">
    <location>
        <begin position="365"/>
        <end position="423"/>
    </location>
</feature>
<dbReference type="PANTHER" id="PTHR28618:SF1">
    <property type="entry name" value="CENTROSOMAL PROTEIN POC5"/>
    <property type="match status" value="1"/>
</dbReference>
<gene>
    <name evidence="13" type="ORF">CJN711_LOCUS37323</name>
    <name evidence="14" type="ORF">MBJ925_LOCUS11631</name>
    <name evidence="15" type="ORF">SMN809_LOCUS8099</name>
</gene>
<evidence type="ECO:0000256" key="4">
    <source>
        <dbReference type="ARBA" id="ARBA00022490"/>
    </source>
</evidence>
<evidence type="ECO:0000313" key="13">
    <source>
        <dbReference type="EMBL" id="CAF1616826.1"/>
    </source>
</evidence>
<dbReference type="GO" id="GO:0005814">
    <property type="term" value="C:centriole"/>
    <property type="evidence" value="ECO:0007669"/>
    <property type="project" value="UniProtKB-SubCell"/>
</dbReference>
<evidence type="ECO:0000256" key="1">
    <source>
        <dbReference type="ARBA" id="ARBA00004114"/>
    </source>
</evidence>
<name>A0A816C3C8_9BILA</name>
<evidence type="ECO:0000256" key="10">
    <source>
        <dbReference type="ARBA" id="ARBA00049959"/>
    </source>
</evidence>
<organism evidence="13 16">
    <name type="scientific">Rotaria magnacalcarata</name>
    <dbReference type="NCBI Taxonomy" id="392030"/>
    <lineage>
        <taxon>Eukaryota</taxon>
        <taxon>Metazoa</taxon>
        <taxon>Spiralia</taxon>
        <taxon>Gnathifera</taxon>
        <taxon>Rotifera</taxon>
        <taxon>Eurotatoria</taxon>
        <taxon>Bdelloidea</taxon>
        <taxon>Philodinida</taxon>
        <taxon>Philodinidae</taxon>
        <taxon>Rotaria</taxon>
    </lineage>
</organism>
<comment type="similarity">
    <text evidence="2">Belongs to the POC5 family.</text>
</comment>
<dbReference type="InterPro" id="IPR033351">
    <property type="entry name" value="POC5"/>
</dbReference>
<feature type="compositionally biased region" description="Polar residues" evidence="12">
    <location>
        <begin position="397"/>
        <end position="423"/>
    </location>
</feature>
<feature type="compositionally biased region" description="Basic and acidic residues" evidence="12">
    <location>
        <begin position="301"/>
        <end position="328"/>
    </location>
</feature>
<dbReference type="PANTHER" id="PTHR28618">
    <property type="entry name" value="CENTROSOMAL PROTEIN POC5"/>
    <property type="match status" value="1"/>
</dbReference>
<proteinExistence type="inferred from homology"/>
<keyword evidence="6 11" id="KW-0175">Coiled coil</keyword>
<dbReference type="Proteomes" id="UP000663824">
    <property type="component" value="Unassembled WGS sequence"/>
</dbReference>
<comment type="caution">
    <text evidence="13">The sequence shown here is derived from an EMBL/GenBank/DDBJ whole genome shotgun (WGS) entry which is preliminary data.</text>
</comment>
<accession>A0A816C3C8</accession>
<evidence type="ECO:0000256" key="8">
    <source>
        <dbReference type="ARBA" id="ARBA00023306"/>
    </source>
</evidence>
<dbReference type="Proteomes" id="UP000676336">
    <property type="component" value="Unassembled WGS sequence"/>
</dbReference>
<keyword evidence="5" id="KW-0677">Repeat</keyword>
<evidence type="ECO:0000256" key="2">
    <source>
        <dbReference type="ARBA" id="ARBA00010411"/>
    </source>
</evidence>
<protein>
    <recommendedName>
        <fullName evidence="3">Centrosomal protein POC5</fullName>
    </recommendedName>
    <alternativeName>
        <fullName evidence="9">Protein of centriole 5</fullName>
    </alternativeName>
</protein>
<evidence type="ECO:0000256" key="7">
    <source>
        <dbReference type="ARBA" id="ARBA00023212"/>
    </source>
</evidence>
<evidence type="ECO:0000256" key="11">
    <source>
        <dbReference type="SAM" id="Coils"/>
    </source>
</evidence>
<dbReference type="EMBL" id="CAJNOV010018135">
    <property type="protein sequence ID" value="CAF1616826.1"/>
    <property type="molecule type" value="Genomic_DNA"/>
</dbReference>
<dbReference type="Proteomes" id="UP000663855">
    <property type="component" value="Unassembled WGS sequence"/>
</dbReference>
<dbReference type="AlphaFoldDB" id="A0A816C3C8"/>
<sequence length="423" mass="50774">MSVNIDLTQSKNDHVDLLEPTNDSLKSQILIESEQRKNDRTDIPQPGNDCQLKQTLSNEQQCPSKDYDEQTAYHRLLYTETKSITEKMDVWYLDMKKNLMYEFDKLRLQYLEEAQQNNLREKEIQVKDYIRLNEDIKVMREMLIHYERKIDQKDQTESNVNKALDILSKKMVAYRHYYEWRIIFVEKKRRKYSLLLAKRFYENKIKRKALVNWKRLIEQEWRQRFELSCEKKIKSMLNKLRNEYETKYKQLELQLLNANEEIARLRTHRNVHDEPLKTAFMRGVCALNMEAMSVLFKDGHESDTTRVYEKHPQREYSKHEDNDATDEHLNEEEVTINSSSTADDEENELRYSSYHHTCPTHVYKEYLPSSTDSTSEGRRFAQSNNHNRHLTLPKHSSMATNRPRYTNSNILSERNEHSSNIFP</sequence>
<feature type="region of interest" description="Disordered" evidence="12">
    <location>
        <begin position="301"/>
        <end position="348"/>
    </location>
</feature>
<dbReference type="EMBL" id="CAJNRE010005147">
    <property type="protein sequence ID" value="CAF2042507.1"/>
    <property type="molecule type" value="Genomic_DNA"/>
</dbReference>
<comment type="function">
    <text evidence="10">Essential for the assembly of the distal half of centrioles, required for centriole elongation. Acts as a negative regulator of centriole elongation.</text>
</comment>
<reference evidence="13" key="1">
    <citation type="submission" date="2021-02" db="EMBL/GenBank/DDBJ databases">
        <authorList>
            <person name="Nowell W R."/>
        </authorList>
    </citation>
    <scope>NUCLEOTIDE SEQUENCE</scope>
</reference>
<evidence type="ECO:0000256" key="6">
    <source>
        <dbReference type="ARBA" id="ARBA00023054"/>
    </source>
</evidence>
<comment type="subcellular location">
    <subcellularLocation>
        <location evidence="1">Cytoplasm</location>
        <location evidence="1">Cytoskeleton</location>
        <location evidence="1">Microtubule organizing center</location>
        <location evidence="1">Centrosome</location>
        <location evidence="1">Centriole</location>
    </subcellularLocation>
</comment>